<gene>
    <name evidence="2" type="ORF">CLV58_13150</name>
</gene>
<dbReference type="EMBL" id="PVTE01000031">
    <property type="protein sequence ID" value="PRY27832.1"/>
    <property type="molecule type" value="Genomic_DNA"/>
</dbReference>
<comment type="caution">
    <text evidence="2">The sequence shown here is derived from an EMBL/GenBank/DDBJ whole genome shotgun (WGS) entry which is preliminary data.</text>
</comment>
<evidence type="ECO:0000313" key="2">
    <source>
        <dbReference type="EMBL" id="PRY27832.1"/>
    </source>
</evidence>
<organism evidence="2 3">
    <name type="scientific">Spirosoma oryzae</name>
    <dbReference type="NCBI Taxonomy" id="1469603"/>
    <lineage>
        <taxon>Bacteria</taxon>
        <taxon>Pseudomonadati</taxon>
        <taxon>Bacteroidota</taxon>
        <taxon>Cytophagia</taxon>
        <taxon>Cytophagales</taxon>
        <taxon>Cytophagaceae</taxon>
        <taxon>Spirosoma</taxon>
    </lineage>
</organism>
<reference evidence="2 3" key="1">
    <citation type="submission" date="2018-03" db="EMBL/GenBank/DDBJ databases">
        <title>Genomic Encyclopedia of Archaeal and Bacterial Type Strains, Phase II (KMG-II): from individual species to whole genera.</title>
        <authorList>
            <person name="Goeker M."/>
        </authorList>
    </citation>
    <scope>NUCLEOTIDE SEQUENCE [LARGE SCALE GENOMIC DNA]</scope>
    <source>
        <strain evidence="2 3">DSM 28354</strain>
    </source>
</reference>
<feature type="transmembrane region" description="Helical" evidence="1">
    <location>
        <begin position="13"/>
        <end position="31"/>
    </location>
</feature>
<keyword evidence="1" id="KW-0472">Membrane</keyword>
<accession>A0A2T0S351</accession>
<protein>
    <submittedName>
        <fullName evidence="2">Uncharacterized protein</fullName>
    </submittedName>
</protein>
<evidence type="ECO:0000313" key="3">
    <source>
        <dbReference type="Proteomes" id="UP000238375"/>
    </source>
</evidence>
<dbReference type="RefSeq" id="WP_170108789.1">
    <property type="nucleotide sequence ID" value="NZ_PVTE01000031.1"/>
</dbReference>
<keyword evidence="3" id="KW-1185">Reference proteome</keyword>
<dbReference type="Proteomes" id="UP000238375">
    <property type="component" value="Unassembled WGS sequence"/>
</dbReference>
<sequence length="52" mass="5849">MTLSDISLLIRKILIGVLVALIPFLILFFGLRLTQKLLHTPSSTNASFHQTR</sequence>
<dbReference type="AlphaFoldDB" id="A0A2T0S351"/>
<name>A0A2T0S351_9BACT</name>
<keyword evidence="1" id="KW-1133">Transmembrane helix</keyword>
<keyword evidence="1" id="KW-0812">Transmembrane</keyword>
<proteinExistence type="predicted"/>
<evidence type="ECO:0000256" key="1">
    <source>
        <dbReference type="SAM" id="Phobius"/>
    </source>
</evidence>